<organism evidence="2 3">
    <name type="scientific">Fusarium xylarioides</name>
    <dbReference type="NCBI Taxonomy" id="221167"/>
    <lineage>
        <taxon>Eukaryota</taxon>
        <taxon>Fungi</taxon>
        <taxon>Dikarya</taxon>
        <taxon>Ascomycota</taxon>
        <taxon>Pezizomycotina</taxon>
        <taxon>Sordariomycetes</taxon>
        <taxon>Hypocreomycetidae</taxon>
        <taxon>Hypocreales</taxon>
        <taxon>Nectriaceae</taxon>
        <taxon>Fusarium</taxon>
        <taxon>Fusarium fujikuroi species complex</taxon>
    </lineage>
</organism>
<keyword evidence="3" id="KW-1185">Reference proteome</keyword>
<evidence type="ECO:0000256" key="1">
    <source>
        <dbReference type="SAM" id="MobiDB-lite"/>
    </source>
</evidence>
<sequence>MLNDRYEPDPDIVEAFRRRRPENEAISVPEAASTGRVHLKEEVFDLQMQASRLQPSSTAANPPGKIPSSQGKKSHTKPTVCSEISELRRELQLLREERQLEKSQH</sequence>
<dbReference type="EMBL" id="JADFTT010000124">
    <property type="protein sequence ID" value="KAG5767305.1"/>
    <property type="molecule type" value="Genomic_DNA"/>
</dbReference>
<accession>A0A9P7I469</accession>
<dbReference type="AlphaFoldDB" id="A0A9P7I469"/>
<evidence type="ECO:0000313" key="3">
    <source>
        <dbReference type="Proteomes" id="UP000750502"/>
    </source>
</evidence>
<evidence type="ECO:0000313" key="2">
    <source>
        <dbReference type="EMBL" id="KAG5767305.1"/>
    </source>
</evidence>
<proteinExistence type="predicted"/>
<evidence type="ECO:0008006" key="4">
    <source>
        <dbReference type="Google" id="ProtNLM"/>
    </source>
</evidence>
<dbReference type="Proteomes" id="UP000750502">
    <property type="component" value="Unassembled WGS sequence"/>
</dbReference>
<name>A0A9P7I469_9HYPO</name>
<comment type="caution">
    <text evidence="2">The sequence shown here is derived from an EMBL/GenBank/DDBJ whole genome shotgun (WGS) entry which is preliminary data.</text>
</comment>
<feature type="region of interest" description="Disordered" evidence="1">
    <location>
        <begin position="46"/>
        <end position="81"/>
    </location>
</feature>
<reference evidence="2" key="1">
    <citation type="journal article" date="2020" name="bioRxiv">
        <title>Historical genomics reveals the evolutionary mechanisms behind multiple outbreaks of the host-specific coffee wilt pathogen Fusarium xylarioides.</title>
        <authorList>
            <person name="Peck D."/>
            <person name="Nowell R.W."/>
            <person name="Flood J."/>
            <person name="Ryan M.J."/>
            <person name="Barraclough T.G."/>
        </authorList>
    </citation>
    <scope>NUCLEOTIDE SEQUENCE</scope>
    <source>
        <strain evidence="2">IMI 127659i</strain>
    </source>
</reference>
<gene>
    <name evidence="2" type="ORF">H9Q72_004637</name>
</gene>
<reference evidence="2" key="2">
    <citation type="submission" date="2020-10" db="EMBL/GenBank/DDBJ databases">
        <authorList>
            <person name="Peck L.D."/>
            <person name="Nowell R.W."/>
            <person name="Flood J."/>
            <person name="Ryan M.J."/>
            <person name="Barraclough T.G."/>
        </authorList>
    </citation>
    <scope>NUCLEOTIDE SEQUENCE</scope>
    <source>
        <strain evidence="2">IMI 127659i</strain>
    </source>
</reference>
<feature type="compositionally biased region" description="Polar residues" evidence="1">
    <location>
        <begin position="48"/>
        <end position="60"/>
    </location>
</feature>
<protein>
    <recommendedName>
        <fullName evidence="4">Transposase</fullName>
    </recommendedName>
</protein>